<keyword evidence="2" id="KW-1185">Reference proteome</keyword>
<evidence type="ECO:0000313" key="2">
    <source>
        <dbReference type="Proteomes" id="UP001222118"/>
    </source>
</evidence>
<dbReference type="EMBL" id="CP118247">
    <property type="protein sequence ID" value="WDR05566.1"/>
    <property type="molecule type" value="Genomic_DNA"/>
</dbReference>
<accession>A0ABY7YWF4</accession>
<reference evidence="1 2" key="1">
    <citation type="submission" date="2023-02" db="EMBL/GenBank/DDBJ databases">
        <title>Devosia chondri sp. nov., isolated from the phycosphere of marine algae.</title>
        <authorList>
            <person name="Kim J.M."/>
            <person name="Lee J.K."/>
            <person name="Choi B.J."/>
            <person name="Bayburt H."/>
            <person name="Jeon C.O."/>
        </authorList>
    </citation>
    <scope>NUCLEOTIDE SEQUENCE [LARGE SCALE GENOMIC DNA]</scope>
    <source>
        <strain evidence="1 2">G2-5</strain>
    </source>
</reference>
<dbReference type="Pfam" id="PF12686">
    <property type="entry name" value="DUF3800"/>
    <property type="match status" value="1"/>
</dbReference>
<evidence type="ECO:0000313" key="1">
    <source>
        <dbReference type="EMBL" id="WDR05566.1"/>
    </source>
</evidence>
<proteinExistence type="predicted"/>
<dbReference type="RefSeq" id="WP_282211085.1">
    <property type="nucleotide sequence ID" value="NZ_CP118247.1"/>
</dbReference>
<sequence length="294" mass="33216">MSGTEPDYEEIDTDLPEYEYVLYVDEAGDIGTRTATEGDQGSTEWLVLGGIVIAKKYEPEVPQWISEIRRTLGATQGPELHYKKLNRRKRIEVATQIAGLKTRAFVVASHKSNMRGHKNPRAQRIPGENTFYNFCLRILLERASVTVLRSSLKEFGSPKRMKVILARTGGIRYSQTRAYIEVLRLQAFNNATFLSKRVIEPTVVSWKLIGPVSAKTSSGCQIADCVASSFYNGLNELGGYPRMTDAAIALDPIMARENGLTRGFGLQLLPWDKNIPETYRSLFEHYGYRWSRKL</sequence>
<dbReference type="Proteomes" id="UP001222118">
    <property type="component" value="Chromosome"/>
</dbReference>
<organism evidence="1 2">
    <name type="scientific">Devosia rhodophyticola</name>
    <dbReference type="NCBI Taxonomy" id="3026423"/>
    <lineage>
        <taxon>Bacteria</taxon>
        <taxon>Pseudomonadati</taxon>
        <taxon>Pseudomonadota</taxon>
        <taxon>Alphaproteobacteria</taxon>
        <taxon>Hyphomicrobiales</taxon>
        <taxon>Devosiaceae</taxon>
        <taxon>Devosia</taxon>
    </lineage>
</organism>
<protein>
    <submittedName>
        <fullName evidence="1">DUF3800 domain-containing protein</fullName>
    </submittedName>
</protein>
<gene>
    <name evidence="1" type="ORF">PSQ90_15010</name>
</gene>
<name>A0ABY7YWF4_9HYPH</name>
<dbReference type="InterPro" id="IPR024524">
    <property type="entry name" value="DUF3800"/>
</dbReference>